<feature type="non-terminal residue" evidence="4">
    <location>
        <position position="1"/>
    </location>
</feature>
<keyword evidence="1" id="KW-0489">Methyltransferase</keyword>
<gene>
    <name evidence="4" type="ORF">METZ01_LOCUS170318</name>
</gene>
<dbReference type="GO" id="GO:0008168">
    <property type="term" value="F:methyltransferase activity"/>
    <property type="evidence" value="ECO:0007669"/>
    <property type="project" value="UniProtKB-KW"/>
</dbReference>
<accession>A0A382BV17</accession>
<dbReference type="AlphaFoldDB" id="A0A382BV17"/>
<dbReference type="PANTHER" id="PTHR11103">
    <property type="entry name" value="SLR1189 PROTEIN"/>
    <property type="match status" value="1"/>
</dbReference>
<reference evidence="4" key="1">
    <citation type="submission" date="2018-05" db="EMBL/GenBank/DDBJ databases">
        <authorList>
            <person name="Lanie J.A."/>
            <person name="Ng W.-L."/>
            <person name="Kazmierczak K.M."/>
            <person name="Andrzejewski T.M."/>
            <person name="Davidsen T.M."/>
            <person name="Wayne K.J."/>
            <person name="Tettelin H."/>
            <person name="Glass J.I."/>
            <person name="Rusch D."/>
            <person name="Podicherti R."/>
            <person name="Tsui H.-C.T."/>
            <person name="Winkler M.E."/>
        </authorList>
    </citation>
    <scope>NUCLEOTIDE SEQUENCE</scope>
</reference>
<evidence type="ECO:0000313" key="4">
    <source>
        <dbReference type="EMBL" id="SVB17464.1"/>
    </source>
</evidence>
<dbReference type="GO" id="GO:0032259">
    <property type="term" value="P:methylation"/>
    <property type="evidence" value="ECO:0007669"/>
    <property type="project" value="UniProtKB-KW"/>
</dbReference>
<sequence>NIHEVTLAMDMTQYLPIPLWLSLIMKDSGRILDGTPIQDLLSMIHEFKVDCLLTNCNQLETTLSSIDQFNSTWKGKWGAYPNLGCTDYENDYFETIDESNFSDGMTSILNKDPDVIGVCCGSRPHHVKLLKSLVT</sequence>
<dbReference type="PROSITE" id="PS50970">
    <property type="entry name" value="HCY"/>
    <property type="match status" value="1"/>
</dbReference>
<dbReference type="InterPro" id="IPR036589">
    <property type="entry name" value="HCY_dom_sf"/>
</dbReference>
<dbReference type="EMBL" id="UINC01031432">
    <property type="protein sequence ID" value="SVB17464.1"/>
    <property type="molecule type" value="Genomic_DNA"/>
</dbReference>
<protein>
    <recommendedName>
        <fullName evidence="3">Hcy-binding domain-containing protein</fullName>
    </recommendedName>
</protein>
<evidence type="ECO:0000256" key="1">
    <source>
        <dbReference type="ARBA" id="ARBA00022603"/>
    </source>
</evidence>
<dbReference type="PANTHER" id="PTHR11103:SF18">
    <property type="entry name" value="SLR1189 PROTEIN"/>
    <property type="match status" value="1"/>
</dbReference>
<evidence type="ECO:0000259" key="3">
    <source>
        <dbReference type="PROSITE" id="PS50970"/>
    </source>
</evidence>
<keyword evidence="2" id="KW-0808">Transferase</keyword>
<dbReference type="Pfam" id="PF02574">
    <property type="entry name" value="S-methyl_trans"/>
    <property type="match status" value="1"/>
</dbReference>
<evidence type="ECO:0000256" key="2">
    <source>
        <dbReference type="ARBA" id="ARBA00022679"/>
    </source>
</evidence>
<name>A0A382BV17_9ZZZZ</name>
<dbReference type="SUPFAM" id="SSF82282">
    <property type="entry name" value="Homocysteine S-methyltransferase"/>
    <property type="match status" value="1"/>
</dbReference>
<dbReference type="InterPro" id="IPR003726">
    <property type="entry name" value="HCY_dom"/>
</dbReference>
<organism evidence="4">
    <name type="scientific">marine metagenome</name>
    <dbReference type="NCBI Taxonomy" id="408172"/>
    <lineage>
        <taxon>unclassified sequences</taxon>
        <taxon>metagenomes</taxon>
        <taxon>ecological metagenomes</taxon>
    </lineage>
</organism>
<dbReference type="Gene3D" id="3.20.20.330">
    <property type="entry name" value="Homocysteine-binding-like domain"/>
    <property type="match status" value="1"/>
</dbReference>
<feature type="domain" description="Hcy-binding" evidence="3">
    <location>
        <begin position="1"/>
        <end position="134"/>
    </location>
</feature>
<proteinExistence type="predicted"/>